<name>A0ACC1TK39_9AGAR</name>
<dbReference type="EMBL" id="MU795685">
    <property type="protein sequence ID" value="KAJ3805105.1"/>
    <property type="molecule type" value="Genomic_DNA"/>
</dbReference>
<dbReference type="Proteomes" id="UP001163835">
    <property type="component" value="Unassembled WGS sequence"/>
</dbReference>
<evidence type="ECO:0000313" key="1">
    <source>
        <dbReference type="EMBL" id="KAJ3805105.1"/>
    </source>
</evidence>
<keyword evidence="2" id="KW-1185">Reference proteome</keyword>
<comment type="caution">
    <text evidence="1">The sequence shown here is derived from an EMBL/GenBank/DDBJ whole genome shotgun (WGS) entry which is preliminary data.</text>
</comment>
<proteinExistence type="predicted"/>
<accession>A0ACC1TK39</accession>
<evidence type="ECO:0000313" key="2">
    <source>
        <dbReference type="Proteomes" id="UP001163835"/>
    </source>
</evidence>
<sequence>MSPIHRRILFSIILVWTLFWWPTTCAAPASHSSRTEHAKRRIHGRWMRMIMEAVTEQDEQVFSAPLHGVILDQRLPESGQNSVAVYTLKGSYKAHRGEDLVIKVLPHNSTYTWGEAKALRAVGDFVDSGTILYTDPYRRGASEYLPAVIVKKKNGQILEHLPGYRDAQPADQEKLRTSVVTLVCAKVAEVAATTGVVHRGNHKRNILISLKEDKSLAVSSIELVDYGWPGTFFVYEDVDAKDVGIQALDKDCAVCSVDGATRDPQMPDQAVVRTYVFNTQSPVLAHHPFQPSFCFVDMISPPHASTDMVPVLTKALHDSQSRVGVLEEQLKLAKDLERENARLVSEISRLQELGARQPQLVLKNELMDGTTLRDQSETINSLNDRCGQLEAELEKSTQERDLNLSEIATLQEKYKAKKKKTRAKIVSLEATVSEAAKKMEEKNTLEQLPQAVLAKIHAYLQFLPRVSGSRYLVLVEGPKRSRGLDILTYLKFAAPDVTKWFGNSYFYLPRQYTAQCGTDQHYLTCSPMNETIPGTNFQVQSTYQEAYGQTREMFTTVGGHVAYAGTYKCLDTKAFAPQGMVLPAGLPPAAIAHNASQSPHAMSKRGFPSHKELCILYEKGELHVEFTIFQCVNYNNELAAALKQHQQGGGGSEKRGESHRNGRESYERRHGDIGSKDVGSFRSDQPSDSKRRKITTNSGSTERTALVASFAKQDRKAICSDKDSDSVGDTSDEE</sequence>
<gene>
    <name evidence="1" type="ORF">F5876DRAFT_82160</name>
</gene>
<reference evidence="1" key="1">
    <citation type="submission" date="2022-09" db="EMBL/GenBank/DDBJ databases">
        <title>A Global Phylogenomic Analysis of the Shiitake Genus Lentinula.</title>
        <authorList>
            <consortium name="DOE Joint Genome Institute"/>
            <person name="Sierra-Patev S."/>
            <person name="Min B."/>
            <person name="Naranjo-Ortiz M."/>
            <person name="Looney B."/>
            <person name="Konkel Z."/>
            <person name="Slot J.C."/>
            <person name="Sakamoto Y."/>
            <person name="Steenwyk J.L."/>
            <person name="Rokas A."/>
            <person name="Carro J."/>
            <person name="Camarero S."/>
            <person name="Ferreira P."/>
            <person name="Molpeceres G."/>
            <person name="Ruiz-Duenas F.J."/>
            <person name="Serrano A."/>
            <person name="Henrissat B."/>
            <person name="Drula E."/>
            <person name="Hughes K.W."/>
            <person name="Mata J.L."/>
            <person name="Ishikawa N.K."/>
            <person name="Vargas-Isla R."/>
            <person name="Ushijima S."/>
            <person name="Smith C.A."/>
            <person name="Ahrendt S."/>
            <person name="Andreopoulos W."/>
            <person name="He G."/>
            <person name="Labutti K."/>
            <person name="Lipzen A."/>
            <person name="Ng V."/>
            <person name="Riley R."/>
            <person name="Sandor L."/>
            <person name="Barry K."/>
            <person name="Martinez A.T."/>
            <person name="Xiao Y."/>
            <person name="Gibbons J.G."/>
            <person name="Terashima K."/>
            <person name="Grigoriev I.V."/>
            <person name="Hibbett D.S."/>
        </authorList>
    </citation>
    <scope>NUCLEOTIDE SEQUENCE</scope>
    <source>
        <strain evidence="1">TMI1499</strain>
    </source>
</reference>
<organism evidence="1 2">
    <name type="scientific">Lentinula aff. lateritia</name>
    <dbReference type="NCBI Taxonomy" id="2804960"/>
    <lineage>
        <taxon>Eukaryota</taxon>
        <taxon>Fungi</taxon>
        <taxon>Dikarya</taxon>
        <taxon>Basidiomycota</taxon>
        <taxon>Agaricomycotina</taxon>
        <taxon>Agaricomycetes</taxon>
        <taxon>Agaricomycetidae</taxon>
        <taxon>Agaricales</taxon>
        <taxon>Marasmiineae</taxon>
        <taxon>Omphalotaceae</taxon>
        <taxon>Lentinula</taxon>
    </lineage>
</organism>
<protein>
    <submittedName>
        <fullName evidence="1">Uncharacterized protein</fullName>
    </submittedName>
</protein>